<evidence type="ECO:0000313" key="3">
    <source>
        <dbReference type="Proteomes" id="UP000077266"/>
    </source>
</evidence>
<name>A0A165KJN7_EXIGL</name>
<organism evidence="2 3">
    <name type="scientific">Exidia glandulosa HHB12029</name>
    <dbReference type="NCBI Taxonomy" id="1314781"/>
    <lineage>
        <taxon>Eukaryota</taxon>
        <taxon>Fungi</taxon>
        <taxon>Dikarya</taxon>
        <taxon>Basidiomycota</taxon>
        <taxon>Agaricomycotina</taxon>
        <taxon>Agaricomycetes</taxon>
        <taxon>Auriculariales</taxon>
        <taxon>Exidiaceae</taxon>
        <taxon>Exidia</taxon>
    </lineage>
</organism>
<protein>
    <submittedName>
        <fullName evidence="2">Uncharacterized protein</fullName>
    </submittedName>
</protein>
<accession>A0A165KJN7</accession>
<proteinExistence type="predicted"/>
<gene>
    <name evidence="2" type="ORF">EXIGLDRAFT_429105</name>
</gene>
<dbReference type="InParanoid" id="A0A165KJN7"/>
<feature type="region of interest" description="Disordered" evidence="1">
    <location>
        <begin position="1"/>
        <end position="44"/>
    </location>
</feature>
<feature type="compositionally biased region" description="Polar residues" evidence="1">
    <location>
        <begin position="1"/>
        <end position="39"/>
    </location>
</feature>
<evidence type="ECO:0000313" key="2">
    <source>
        <dbReference type="EMBL" id="KZV96443.1"/>
    </source>
</evidence>
<sequence>MAPKGSATTTPTIPSNSPAPLSGTQAASGGTPARSTSPSKYVVASSCARDQDLLQALR</sequence>
<reference evidence="2 3" key="1">
    <citation type="journal article" date="2016" name="Mol. Biol. Evol.">
        <title>Comparative Genomics of Early-Diverging Mushroom-Forming Fungi Provides Insights into the Origins of Lignocellulose Decay Capabilities.</title>
        <authorList>
            <person name="Nagy L.G."/>
            <person name="Riley R."/>
            <person name="Tritt A."/>
            <person name="Adam C."/>
            <person name="Daum C."/>
            <person name="Floudas D."/>
            <person name="Sun H."/>
            <person name="Yadav J.S."/>
            <person name="Pangilinan J."/>
            <person name="Larsson K.H."/>
            <person name="Matsuura K."/>
            <person name="Barry K."/>
            <person name="Labutti K."/>
            <person name="Kuo R."/>
            <person name="Ohm R.A."/>
            <person name="Bhattacharya S.S."/>
            <person name="Shirouzu T."/>
            <person name="Yoshinaga Y."/>
            <person name="Martin F.M."/>
            <person name="Grigoriev I.V."/>
            <person name="Hibbett D.S."/>
        </authorList>
    </citation>
    <scope>NUCLEOTIDE SEQUENCE [LARGE SCALE GENOMIC DNA]</scope>
    <source>
        <strain evidence="2 3">HHB12029</strain>
    </source>
</reference>
<keyword evidence="3" id="KW-1185">Reference proteome</keyword>
<dbReference type="EMBL" id="KV425943">
    <property type="protein sequence ID" value="KZV96443.1"/>
    <property type="molecule type" value="Genomic_DNA"/>
</dbReference>
<dbReference type="Proteomes" id="UP000077266">
    <property type="component" value="Unassembled WGS sequence"/>
</dbReference>
<evidence type="ECO:0000256" key="1">
    <source>
        <dbReference type="SAM" id="MobiDB-lite"/>
    </source>
</evidence>
<dbReference type="AlphaFoldDB" id="A0A165KJN7"/>